<dbReference type="Gene3D" id="3.30.830.10">
    <property type="entry name" value="Metalloenzyme, LuxS/M16 peptidase-like"/>
    <property type="match status" value="2"/>
</dbReference>
<proteinExistence type="predicted"/>
<dbReference type="AlphaFoldDB" id="A0A6B3QYR2"/>
<feature type="chain" id="PRO_5025542792" evidence="1">
    <location>
        <begin position="24"/>
        <end position="688"/>
    </location>
</feature>
<dbReference type="PANTHER" id="PTHR11851">
    <property type="entry name" value="METALLOPROTEASE"/>
    <property type="match status" value="1"/>
</dbReference>
<dbReference type="Pfam" id="PF05193">
    <property type="entry name" value="Peptidase_M16_C"/>
    <property type="match status" value="1"/>
</dbReference>
<dbReference type="InterPro" id="IPR011249">
    <property type="entry name" value="Metalloenz_LuxS/M16"/>
</dbReference>
<dbReference type="InterPro" id="IPR007863">
    <property type="entry name" value="Peptidase_M16_C"/>
</dbReference>
<feature type="signal peptide" evidence="1">
    <location>
        <begin position="1"/>
        <end position="23"/>
    </location>
</feature>
<keyword evidence="5" id="KW-1185">Reference proteome</keyword>
<dbReference type="GO" id="GO:0046872">
    <property type="term" value="F:metal ion binding"/>
    <property type="evidence" value="ECO:0007669"/>
    <property type="project" value="InterPro"/>
</dbReference>
<evidence type="ECO:0000259" key="2">
    <source>
        <dbReference type="Pfam" id="PF00675"/>
    </source>
</evidence>
<comment type="caution">
    <text evidence="4">The sequence shown here is derived from an EMBL/GenBank/DDBJ whole genome shotgun (WGS) entry which is preliminary data.</text>
</comment>
<evidence type="ECO:0000256" key="1">
    <source>
        <dbReference type="SAM" id="SignalP"/>
    </source>
</evidence>
<dbReference type="InterPro" id="IPR011765">
    <property type="entry name" value="Pept_M16_N"/>
</dbReference>
<feature type="domain" description="Peptidase M16 C-terminal" evidence="3">
    <location>
        <begin position="201"/>
        <end position="381"/>
    </location>
</feature>
<feature type="domain" description="Peptidase M16 N-terminal" evidence="2">
    <location>
        <begin position="59"/>
        <end position="188"/>
    </location>
</feature>
<evidence type="ECO:0000259" key="3">
    <source>
        <dbReference type="Pfam" id="PF05193"/>
    </source>
</evidence>
<gene>
    <name evidence="4" type="ORF">G3567_02025</name>
</gene>
<name>A0A6B3QYR2_9FLAO</name>
<reference evidence="4 5" key="1">
    <citation type="submission" date="2020-02" db="EMBL/GenBank/DDBJ databases">
        <title>Flavobacteriaceae Psychroflexus bacterium YR1-1, complete genome.</title>
        <authorList>
            <person name="Li Y."/>
            <person name="Wu S."/>
        </authorList>
    </citation>
    <scope>NUCLEOTIDE SEQUENCE [LARGE SCALE GENOMIC DNA]</scope>
    <source>
        <strain evidence="4 5">YR1-1</strain>
    </source>
</reference>
<accession>A0A6B3QYR2</accession>
<organism evidence="4 5">
    <name type="scientific">Psychroflexus aurantiacus</name>
    <dbReference type="NCBI Taxonomy" id="2709310"/>
    <lineage>
        <taxon>Bacteria</taxon>
        <taxon>Pseudomonadati</taxon>
        <taxon>Bacteroidota</taxon>
        <taxon>Flavobacteriia</taxon>
        <taxon>Flavobacteriales</taxon>
        <taxon>Flavobacteriaceae</taxon>
        <taxon>Psychroflexus</taxon>
    </lineage>
</organism>
<dbReference type="InterPro" id="IPR050361">
    <property type="entry name" value="MPP/UQCRC_Complex"/>
</dbReference>
<evidence type="ECO:0000313" key="5">
    <source>
        <dbReference type="Proteomes" id="UP000478505"/>
    </source>
</evidence>
<sequence length="688" mass="75709">MKTINIKLVAFIGVALIAFGVNAQIDRSQMPEAGPEPKINLEKPKEFKLKNGITVMVVENNKLPRVSYQLSIDNLPYKEGDKAGVASLLSAMLGNGTTSISKDDFNEEVDFLGASISFGSSGAFGSGLVKYSDRIVELMADATINPLLVEQEFEKEKEKLIENLKSSEKSLDAVSGRVVSALAYGKDHVYGEYLTEETVNNVTFQDVKDLYKVRFAPNDAYIVVVGDIDPKAAKKQIKKFFGDWEKQDLPNISEPKLTENVSTTQINFIDMPNASQTDITVTNNVDLKQNDEDYFAALMANNILGGGGEGYLFKNLREDKGYTYGAYSSLGSNRYGVSRFNASAKVRNAVADSAVVEFVKEIKRIRTEPVDAQTLENAKAKYVGNFVMALERPQTIANYALSIKLNNLPQDFYENYLDNINKVSAEDVKAVSQKYFKIDNARIIMVGKGSEVVDNLDRLNLPVNYFDQYANPIDKPEFKKELPEGVTVATVYEDYISAVGGEEAVSKVNSMMMKGNASLQGRTLSFTSKAAKGGKSLTMIEMNGMTLSKQVFDGEKGYAAGQGQRMDLNEQQIKDTKASSGLFPELSVSENAELTGIEPVNGEDAYVVKLTDNVREFYSVDSGLKLATETTAEQMGQKMVSTISYLDYTDKNGILIPMTLSQSFGPQSVDIKIEEVKFNEGVADADFE</sequence>
<dbReference type="SUPFAM" id="SSF63411">
    <property type="entry name" value="LuxS/MPP-like metallohydrolase"/>
    <property type="match status" value="2"/>
</dbReference>
<dbReference type="EMBL" id="JAAIKD010000001">
    <property type="protein sequence ID" value="NEV92922.1"/>
    <property type="molecule type" value="Genomic_DNA"/>
</dbReference>
<dbReference type="Pfam" id="PF00675">
    <property type="entry name" value="Peptidase_M16"/>
    <property type="match status" value="1"/>
</dbReference>
<dbReference type="PANTHER" id="PTHR11851:SF224">
    <property type="entry name" value="PROCESSING PROTEASE"/>
    <property type="match status" value="1"/>
</dbReference>
<dbReference type="Proteomes" id="UP000478505">
    <property type="component" value="Unassembled WGS sequence"/>
</dbReference>
<dbReference type="RefSeq" id="WP_164003604.1">
    <property type="nucleotide sequence ID" value="NZ_JAAIKD010000001.1"/>
</dbReference>
<protein>
    <submittedName>
        <fullName evidence="4">Insulinase family protein</fullName>
    </submittedName>
</protein>
<evidence type="ECO:0000313" key="4">
    <source>
        <dbReference type="EMBL" id="NEV92922.1"/>
    </source>
</evidence>
<keyword evidence="1" id="KW-0732">Signal</keyword>